<dbReference type="PANTHER" id="PTHR33977:SF1">
    <property type="entry name" value="ZINC ION BINDING PROTEIN"/>
    <property type="match status" value="1"/>
</dbReference>
<feature type="non-terminal residue" evidence="1">
    <location>
        <position position="238"/>
    </location>
</feature>
<evidence type="ECO:0000313" key="2">
    <source>
        <dbReference type="Proteomes" id="UP000824469"/>
    </source>
</evidence>
<dbReference type="EMBL" id="JAHRHJ020000004">
    <property type="protein sequence ID" value="KAH9317490.1"/>
    <property type="molecule type" value="Genomic_DNA"/>
</dbReference>
<proteinExistence type="predicted"/>
<dbReference type="OMA" id="WHVEERD"/>
<organism evidence="1 2">
    <name type="scientific">Taxus chinensis</name>
    <name type="common">Chinese yew</name>
    <name type="synonym">Taxus wallichiana var. chinensis</name>
    <dbReference type="NCBI Taxonomy" id="29808"/>
    <lineage>
        <taxon>Eukaryota</taxon>
        <taxon>Viridiplantae</taxon>
        <taxon>Streptophyta</taxon>
        <taxon>Embryophyta</taxon>
        <taxon>Tracheophyta</taxon>
        <taxon>Spermatophyta</taxon>
        <taxon>Pinopsida</taxon>
        <taxon>Pinidae</taxon>
        <taxon>Conifers II</taxon>
        <taxon>Cupressales</taxon>
        <taxon>Taxaceae</taxon>
        <taxon>Taxus</taxon>
    </lineage>
</organism>
<comment type="caution">
    <text evidence="1">The sequence shown here is derived from an EMBL/GenBank/DDBJ whole genome shotgun (WGS) entry which is preliminary data.</text>
</comment>
<protein>
    <recommendedName>
        <fullName evidence="3">MULE transposase domain-containing protein</fullName>
    </recommendedName>
</protein>
<feature type="non-terminal residue" evidence="1">
    <location>
        <position position="1"/>
    </location>
</feature>
<reference evidence="1 2" key="1">
    <citation type="journal article" date="2021" name="Nat. Plants">
        <title>The Taxus genome provides insights into paclitaxel biosynthesis.</title>
        <authorList>
            <person name="Xiong X."/>
            <person name="Gou J."/>
            <person name="Liao Q."/>
            <person name="Li Y."/>
            <person name="Zhou Q."/>
            <person name="Bi G."/>
            <person name="Li C."/>
            <person name="Du R."/>
            <person name="Wang X."/>
            <person name="Sun T."/>
            <person name="Guo L."/>
            <person name="Liang H."/>
            <person name="Lu P."/>
            <person name="Wu Y."/>
            <person name="Zhang Z."/>
            <person name="Ro D.K."/>
            <person name="Shang Y."/>
            <person name="Huang S."/>
            <person name="Yan J."/>
        </authorList>
    </citation>
    <scope>NUCLEOTIDE SEQUENCE [LARGE SCALE GENOMIC DNA]</scope>
    <source>
        <strain evidence="1">Ta-2019</strain>
    </source>
</reference>
<keyword evidence="2" id="KW-1185">Reference proteome</keyword>
<evidence type="ECO:0000313" key="1">
    <source>
        <dbReference type="EMBL" id="KAH9317490.1"/>
    </source>
</evidence>
<dbReference type="PANTHER" id="PTHR33977">
    <property type="entry name" value="ZINC ION BINDING PROTEIN"/>
    <property type="match status" value="1"/>
</dbReference>
<gene>
    <name evidence="1" type="ORF">KI387_019259</name>
</gene>
<name>A0AA38G8Y3_TAXCH</name>
<accession>A0AA38G8Y3</accession>
<sequence length="238" mass="27836">VFYGRPTTAIILYNQPFHCDVNGECCHGKNENTINDPHLNVAPYLSDECKTYIESLLLMGVTVDMVYDKYIEDPSNVGISSRRDEYMTRKDVVNAWKRVRYRRSQKHSDDAMSVNLWHVEERDIFFYYQRPNGTTVPFIMGLQTPWMCERMVQHSHNSIISMDSMFATNKYGYQLYTLLVFYEQEVGVPIAWAISSRNKIKDIYGWLAEAKNEENALVLIGRSMRSLRMMRQLKSKPS</sequence>
<dbReference type="AlphaFoldDB" id="A0AA38G8Y3"/>
<evidence type="ECO:0008006" key="3">
    <source>
        <dbReference type="Google" id="ProtNLM"/>
    </source>
</evidence>
<dbReference type="Proteomes" id="UP000824469">
    <property type="component" value="Unassembled WGS sequence"/>
</dbReference>